<feature type="non-terminal residue" evidence="1">
    <location>
        <position position="1"/>
    </location>
</feature>
<accession>A0A9P5ZP72</accession>
<reference evidence="1" key="1">
    <citation type="submission" date="2020-11" db="EMBL/GenBank/DDBJ databases">
        <authorList>
            <consortium name="DOE Joint Genome Institute"/>
            <person name="Ahrendt S."/>
            <person name="Riley R."/>
            <person name="Andreopoulos W."/>
            <person name="Labutti K."/>
            <person name="Pangilinan J."/>
            <person name="Ruiz-Duenas F.J."/>
            <person name="Barrasa J.M."/>
            <person name="Sanchez-Garcia M."/>
            <person name="Camarero S."/>
            <person name="Miyauchi S."/>
            <person name="Serrano A."/>
            <person name="Linde D."/>
            <person name="Babiker R."/>
            <person name="Drula E."/>
            <person name="Ayuso-Fernandez I."/>
            <person name="Pacheco R."/>
            <person name="Padilla G."/>
            <person name="Ferreira P."/>
            <person name="Barriuso J."/>
            <person name="Kellner H."/>
            <person name="Castanera R."/>
            <person name="Alfaro M."/>
            <person name="Ramirez L."/>
            <person name="Pisabarro A.G."/>
            <person name="Kuo A."/>
            <person name="Tritt A."/>
            <person name="Lipzen A."/>
            <person name="He G."/>
            <person name="Yan M."/>
            <person name="Ng V."/>
            <person name="Cullen D."/>
            <person name="Martin F."/>
            <person name="Rosso M.-N."/>
            <person name="Henrissat B."/>
            <person name="Hibbett D."/>
            <person name="Martinez A.T."/>
            <person name="Grigoriev I.V."/>
        </authorList>
    </citation>
    <scope>NUCLEOTIDE SEQUENCE</scope>
    <source>
        <strain evidence="1">ATCC 90797</strain>
    </source>
</reference>
<comment type="caution">
    <text evidence="1">The sequence shown here is derived from an EMBL/GenBank/DDBJ whole genome shotgun (WGS) entry which is preliminary data.</text>
</comment>
<dbReference type="Proteomes" id="UP000807025">
    <property type="component" value="Unassembled WGS sequence"/>
</dbReference>
<organism evidence="1 2">
    <name type="scientific">Pleurotus eryngii</name>
    <name type="common">Boletus of the steppes</name>
    <dbReference type="NCBI Taxonomy" id="5323"/>
    <lineage>
        <taxon>Eukaryota</taxon>
        <taxon>Fungi</taxon>
        <taxon>Dikarya</taxon>
        <taxon>Basidiomycota</taxon>
        <taxon>Agaricomycotina</taxon>
        <taxon>Agaricomycetes</taxon>
        <taxon>Agaricomycetidae</taxon>
        <taxon>Agaricales</taxon>
        <taxon>Pleurotineae</taxon>
        <taxon>Pleurotaceae</taxon>
        <taxon>Pleurotus</taxon>
    </lineage>
</organism>
<sequence>LNLCDSQWQAINQANQKRSAGYTSTGVGGVVCGHHGLVQRNGFGDLQKGERYANMDFLLFQTLVGTTFQQLLLSYDIACQYSTNLFRQMKNLPTSLQLPEDTTKRFSFVVPKFHLYGHGTDCQLWYLVNLLPGCAQSDLEDPERWWAHINPVSMSTKLMSPWSHSKTIDDHACGWNWRKITQFGMSVIVHMVLLFMFINA</sequence>
<dbReference type="AlphaFoldDB" id="A0A9P5ZP72"/>
<dbReference type="OrthoDB" id="2804062at2759"/>
<protein>
    <submittedName>
        <fullName evidence="1">Uncharacterized protein</fullName>
    </submittedName>
</protein>
<evidence type="ECO:0000313" key="1">
    <source>
        <dbReference type="EMBL" id="KAF9491419.1"/>
    </source>
</evidence>
<evidence type="ECO:0000313" key="2">
    <source>
        <dbReference type="Proteomes" id="UP000807025"/>
    </source>
</evidence>
<dbReference type="InterPro" id="IPR040521">
    <property type="entry name" value="KDZ"/>
</dbReference>
<dbReference type="PANTHER" id="PTHR33104:SF2">
    <property type="entry name" value="CXC3 LIKE CYSTEINE CLUSTER DOMAIN-CONTAINING PROTEIN"/>
    <property type="match status" value="1"/>
</dbReference>
<dbReference type="Pfam" id="PF18758">
    <property type="entry name" value="KDZ"/>
    <property type="match status" value="1"/>
</dbReference>
<name>A0A9P5ZP72_PLEER</name>
<dbReference type="EMBL" id="MU154620">
    <property type="protein sequence ID" value="KAF9491419.1"/>
    <property type="molecule type" value="Genomic_DNA"/>
</dbReference>
<keyword evidence="2" id="KW-1185">Reference proteome</keyword>
<gene>
    <name evidence="1" type="ORF">BDN71DRAFT_1398448</name>
</gene>
<proteinExistence type="predicted"/>
<dbReference type="PANTHER" id="PTHR33104">
    <property type="entry name" value="SI:DKEY-29D5.2"/>
    <property type="match status" value="1"/>
</dbReference>